<feature type="transmembrane region" description="Helical" evidence="1">
    <location>
        <begin position="49"/>
        <end position="68"/>
    </location>
</feature>
<organism evidence="2 3">
    <name type="scientific">Micromonospora tulbaghiae</name>
    <dbReference type="NCBI Taxonomy" id="479978"/>
    <lineage>
        <taxon>Bacteria</taxon>
        <taxon>Bacillati</taxon>
        <taxon>Actinomycetota</taxon>
        <taxon>Actinomycetes</taxon>
        <taxon>Micromonosporales</taxon>
        <taxon>Micromonosporaceae</taxon>
        <taxon>Micromonospora</taxon>
    </lineage>
</organism>
<name>A0A386WQ01_9ACTN</name>
<evidence type="ECO:0000256" key="1">
    <source>
        <dbReference type="SAM" id="Phobius"/>
    </source>
</evidence>
<dbReference type="AlphaFoldDB" id="A0A386WQ01"/>
<proteinExistence type="predicted"/>
<dbReference type="Proteomes" id="UP000267804">
    <property type="component" value="Chromosome"/>
</dbReference>
<sequence length="217" mass="24097">MGRAIRLARRAVAYEWGMWRSLTRWILRRPYPVAPGAQTYAYVGGVQPILLAFIALSTIEIPVLDVILRHTVDQPTVRHAAIALGLWGVLWMIGLLASLRIHPHVVDEAGLRVRNGVSVDVTIPWHAVARVALRRRSLPSSRAVQYDADDPAVLNLGVGSQTAVDVVLREPLSVRLPKGPSEPVREIRLYADDPTALVEHARRHLPAAEQAARRPER</sequence>
<gene>
    <name evidence="2" type="ORF">CSH63_21075</name>
</gene>
<accession>A0A386WQ01</accession>
<dbReference type="KEGG" id="mtua:CSH63_21075"/>
<dbReference type="EMBL" id="CP024087">
    <property type="protein sequence ID" value="AYF29922.1"/>
    <property type="molecule type" value="Genomic_DNA"/>
</dbReference>
<feature type="transmembrane region" description="Helical" evidence="1">
    <location>
        <begin position="80"/>
        <end position="99"/>
    </location>
</feature>
<reference evidence="2 3" key="1">
    <citation type="submission" date="2017-10" db="EMBL/GenBank/DDBJ databases">
        <title>Integration of genomic and chemical information greatly accelerates assignment of the full stereostructure of myelolactone, a potent inhibitor of myeloma from a marine-derived Micromonospora.</title>
        <authorList>
            <person name="Kim M.C."/>
            <person name="Machado H."/>
            <person name="Jensen P.R."/>
            <person name="Fenical W."/>
        </authorList>
    </citation>
    <scope>NUCLEOTIDE SEQUENCE [LARGE SCALE GENOMIC DNA]</scope>
    <source>
        <strain evidence="2 3">CNY-010</strain>
    </source>
</reference>
<evidence type="ECO:0000313" key="2">
    <source>
        <dbReference type="EMBL" id="AYF29922.1"/>
    </source>
</evidence>
<protein>
    <recommendedName>
        <fullName evidence="4">PH domain-containing protein</fullName>
    </recommendedName>
</protein>
<keyword evidence="1" id="KW-1133">Transmembrane helix</keyword>
<evidence type="ECO:0008006" key="4">
    <source>
        <dbReference type="Google" id="ProtNLM"/>
    </source>
</evidence>
<keyword evidence="1" id="KW-0812">Transmembrane</keyword>
<keyword evidence="1" id="KW-0472">Membrane</keyword>
<dbReference type="RefSeq" id="WP_120571767.1">
    <property type="nucleotide sequence ID" value="NZ_CP024087.1"/>
</dbReference>
<evidence type="ECO:0000313" key="3">
    <source>
        <dbReference type="Proteomes" id="UP000267804"/>
    </source>
</evidence>